<gene>
    <name evidence="2" type="ORF">T03_10379</name>
</gene>
<evidence type="ECO:0000313" key="2">
    <source>
        <dbReference type="EMBL" id="KRY49610.1"/>
    </source>
</evidence>
<feature type="compositionally biased region" description="Low complexity" evidence="1">
    <location>
        <begin position="29"/>
        <end position="48"/>
    </location>
</feature>
<feature type="region of interest" description="Disordered" evidence="1">
    <location>
        <begin position="1"/>
        <end position="53"/>
    </location>
</feature>
<keyword evidence="3" id="KW-1185">Reference proteome</keyword>
<name>A0A0V1CK00_TRIBR</name>
<proteinExistence type="predicted"/>
<evidence type="ECO:0000256" key="1">
    <source>
        <dbReference type="SAM" id="MobiDB-lite"/>
    </source>
</evidence>
<sequence>MLTKTITANASRTKIDTPAVEPISTRIKPGSASRSSPSPTSLGASGSSWTSTWERDELKRPNSFLDESNSTAELTFGPSRIQRCHRCWFEDNHRPMSTEKWTMVVVLSVDCKSHKPEAFSHQLTFLGSTIRPGVVSVQPPQTQWPASEWSRDEKNEKPIRLINFARLTWTRQTGTRNGLQTRAFAILATECGFGIVAEPQAMLHRTLAARIRTRTPRLPYRPLSIGGHVLMEQLDNDEYI</sequence>
<protein>
    <submittedName>
        <fullName evidence="2">Uncharacterized protein</fullName>
    </submittedName>
</protein>
<organism evidence="2 3">
    <name type="scientific">Trichinella britovi</name>
    <name type="common">Parasitic roundworm</name>
    <dbReference type="NCBI Taxonomy" id="45882"/>
    <lineage>
        <taxon>Eukaryota</taxon>
        <taxon>Metazoa</taxon>
        <taxon>Ecdysozoa</taxon>
        <taxon>Nematoda</taxon>
        <taxon>Enoplea</taxon>
        <taxon>Dorylaimia</taxon>
        <taxon>Trichinellida</taxon>
        <taxon>Trichinellidae</taxon>
        <taxon>Trichinella</taxon>
    </lineage>
</organism>
<comment type="caution">
    <text evidence="2">The sequence shown here is derived from an EMBL/GenBank/DDBJ whole genome shotgun (WGS) entry which is preliminary data.</text>
</comment>
<dbReference type="EMBL" id="JYDI01000171">
    <property type="protein sequence ID" value="KRY49610.1"/>
    <property type="molecule type" value="Genomic_DNA"/>
</dbReference>
<accession>A0A0V1CK00</accession>
<dbReference type="Proteomes" id="UP000054653">
    <property type="component" value="Unassembled WGS sequence"/>
</dbReference>
<dbReference type="AlphaFoldDB" id="A0A0V1CK00"/>
<evidence type="ECO:0000313" key="3">
    <source>
        <dbReference type="Proteomes" id="UP000054653"/>
    </source>
</evidence>
<reference evidence="2 3" key="1">
    <citation type="submission" date="2015-01" db="EMBL/GenBank/DDBJ databases">
        <title>Evolution of Trichinella species and genotypes.</title>
        <authorList>
            <person name="Korhonen P.K."/>
            <person name="Edoardo P."/>
            <person name="Giuseppe L.R."/>
            <person name="Gasser R.B."/>
        </authorList>
    </citation>
    <scope>NUCLEOTIDE SEQUENCE [LARGE SCALE GENOMIC DNA]</scope>
    <source>
        <strain evidence="2">ISS120</strain>
    </source>
</reference>
<feature type="compositionally biased region" description="Polar residues" evidence="1">
    <location>
        <begin position="1"/>
        <end position="12"/>
    </location>
</feature>